<comment type="caution">
    <text evidence="1">The sequence shown here is derived from an EMBL/GenBank/DDBJ whole genome shotgun (WGS) entry which is preliminary data.</text>
</comment>
<dbReference type="EMBL" id="JALNTZ010000006">
    <property type="protein sequence ID" value="KAJ3650111.1"/>
    <property type="molecule type" value="Genomic_DNA"/>
</dbReference>
<evidence type="ECO:0000313" key="1">
    <source>
        <dbReference type="EMBL" id="KAJ3650111.1"/>
    </source>
</evidence>
<protein>
    <submittedName>
        <fullName evidence="1">Uncharacterized protein</fullName>
    </submittedName>
</protein>
<accession>A0AA38I8U5</accession>
<organism evidence="1 2">
    <name type="scientific">Zophobas morio</name>
    <dbReference type="NCBI Taxonomy" id="2755281"/>
    <lineage>
        <taxon>Eukaryota</taxon>
        <taxon>Metazoa</taxon>
        <taxon>Ecdysozoa</taxon>
        <taxon>Arthropoda</taxon>
        <taxon>Hexapoda</taxon>
        <taxon>Insecta</taxon>
        <taxon>Pterygota</taxon>
        <taxon>Neoptera</taxon>
        <taxon>Endopterygota</taxon>
        <taxon>Coleoptera</taxon>
        <taxon>Polyphaga</taxon>
        <taxon>Cucujiformia</taxon>
        <taxon>Tenebrionidae</taxon>
        <taxon>Zophobas</taxon>
    </lineage>
</organism>
<gene>
    <name evidence="1" type="ORF">Zmor_021819</name>
</gene>
<name>A0AA38I8U5_9CUCU</name>
<dbReference type="Proteomes" id="UP001168821">
    <property type="component" value="Unassembled WGS sequence"/>
</dbReference>
<proteinExistence type="predicted"/>
<keyword evidence="2" id="KW-1185">Reference proteome</keyword>
<reference evidence="1" key="1">
    <citation type="journal article" date="2023" name="G3 (Bethesda)">
        <title>Whole genome assemblies of Zophobas morio and Tenebrio molitor.</title>
        <authorList>
            <person name="Kaur S."/>
            <person name="Stinson S.A."/>
            <person name="diCenzo G.C."/>
        </authorList>
    </citation>
    <scope>NUCLEOTIDE SEQUENCE</scope>
    <source>
        <strain evidence="1">QUZm001</strain>
    </source>
</reference>
<evidence type="ECO:0000313" key="2">
    <source>
        <dbReference type="Proteomes" id="UP001168821"/>
    </source>
</evidence>
<dbReference type="AlphaFoldDB" id="A0AA38I8U5"/>
<sequence>MSKRFVDEKLGVVVGVAGLLLPTLGQTGSNGASNPCVATSIASSYSSSELENFYPRLYSSFIILLSACLDQRSKLFNLLDILLTTAKMALAILSSSVIVGLSSPIAEKGKASSKKN</sequence>